<sequence>MWVLFDLNGTLLDPAALLDPPEIPIAALDEANMMAMVTVLAGRETTFKPLFEAALRRGLERAGREPVEVDLSSMPAYPDVPDALQALRDGGFKLAVLTQSAVEPSELALTNAGVREHFEDVISAPASGAFKPEDLAYRAALEKLGATDAWFVAGHWWDVAGATFAGLKTAWVSRTDLAYPVAMPEPHVRGADVAAVARAILKSPSP</sequence>
<dbReference type="Gene3D" id="3.40.50.1000">
    <property type="entry name" value="HAD superfamily/HAD-like"/>
    <property type="match status" value="1"/>
</dbReference>
<gene>
    <name evidence="2" type="ORF">OJ962_09390</name>
</gene>
<dbReference type="RefSeq" id="WP_202953020.1">
    <property type="nucleotide sequence ID" value="NZ_JAPCID010000011.1"/>
</dbReference>
<dbReference type="PANTHER" id="PTHR43316:SF3">
    <property type="entry name" value="HALOACID DEHALOGENASE, TYPE II (AFU_ORTHOLOGUE AFUA_2G07750)-RELATED"/>
    <property type="match status" value="1"/>
</dbReference>
<dbReference type="InterPro" id="IPR036412">
    <property type="entry name" value="HAD-like_sf"/>
</dbReference>
<dbReference type="SFLD" id="SFLDG01129">
    <property type="entry name" value="C1.5:_HAD__Beta-PGM__Phosphata"/>
    <property type="match status" value="1"/>
</dbReference>
<dbReference type="PANTHER" id="PTHR43316">
    <property type="entry name" value="HYDROLASE, HALOACID DELAHOGENASE-RELATED"/>
    <property type="match status" value="1"/>
</dbReference>
<proteinExistence type="predicted"/>
<evidence type="ECO:0000313" key="2">
    <source>
        <dbReference type="EMBL" id="MDA0137710.1"/>
    </source>
</evidence>
<dbReference type="SUPFAM" id="SSF56784">
    <property type="entry name" value="HAD-like"/>
    <property type="match status" value="1"/>
</dbReference>
<dbReference type="PRINTS" id="PR00413">
    <property type="entry name" value="HADHALOGNASE"/>
</dbReference>
<keyword evidence="1" id="KW-0378">Hydrolase</keyword>
<name>A0ABT4RHB3_9ACTN</name>
<dbReference type="Proteomes" id="UP001147700">
    <property type="component" value="Unassembled WGS sequence"/>
</dbReference>
<dbReference type="Gene3D" id="1.10.150.240">
    <property type="entry name" value="Putative phosphatase, domain 2"/>
    <property type="match status" value="1"/>
</dbReference>
<reference evidence="2" key="1">
    <citation type="submission" date="2022-10" db="EMBL/GenBank/DDBJ databases">
        <title>The WGS of Solirubrobacter sp. CPCC 204708.</title>
        <authorList>
            <person name="Jiang Z."/>
        </authorList>
    </citation>
    <scope>NUCLEOTIDE SEQUENCE</scope>
    <source>
        <strain evidence="2">CPCC 204708</strain>
    </source>
</reference>
<evidence type="ECO:0000313" key="3">
    <source>
        <dbReference type="Proteomes" id="UP001147700"/>
    </source>
</evidence>
<organism evidence="2 3">
    <name type="scientific">Solirubrobacter deserti</name>
    <dbReference type="NCBI Taxonomy" id="2282478"/>
    <lineage>
        <taxon>Bacteria</taxon>
        <taxon>Bacillati</taxon>
        <taxon>Actinomycetota</taxon>
        <taxon>Thermoleophilia</taxon>
        <taxon>Solirubrobacterales</taxon>
        <taxon>Solirubrobacteraceae</taxon>
        <taxon>Solirubrobacter</taxon>
    </lineage>
</organism>
<dbReference type="InterPro" id="IPR023198">
    <property type="entry name" value="PGP-like_dom2"/>
</dbReference>
<accession>A0ABT4RHB3</accession>
<evidence type="ECO:0000256" key="1">
    <source>
        <dbReference type="ARBA" id="ARBA00022801"/>
    </source>
</evidence>
<dbReference type="InterPro" id="IPR023214">
    <property type="entry name" value="HAD_sf"/>
</dbReference>
<keyword evidence="3" id="KW-1185">Reference proteome</keyword>
<dbReference type="SFLD" id="SFLDS00003">
    <property type="entry name" value="Haloacid_Dehalogenase"/>
    <property type="match status" value="1"/>
</dbReference>
<dbReference type="EMBL" id="JAPCID010000011">
    <property type="protein sequence ID" value="MDA0137710.1"/>
    <property type="molecule type" value="Genomic_DNA"/>
</dbReference>
<dbReference type="InterPro" id="IPR051540">
    <property type="entry name" value="S-2-haloacid_dehalogenase"/>
</dbReference>
<protein>
    <submittedName>
        <fullName evidence="2">HAD hydrolase-like protein</fullName>
    </submittedName>
</protein>
<dbReference type="InterPro" id="IPR006439">
    <property type="entry name" value="HAD-SF_hydro_IA"/>
</dbReference>
<comment type="caution">
    <text evidence="2">The sequence shown here is derived from an EMBL/GenBank/DDBJ whole genome shotgun (WGS) entry which is preliminary data.</text>
</comment>
<dbReference type="Pfam" id="PF00702">
    <property type="entry name" value="Hydrolase"/>
    <property type="match status" value="1"/>
</dbReference>